<dbReference type="PROSITE" id="PS50928">
    <property type="entry name" value="ABC_TM1"/>
    <property type="match status" value="1"/>
</dbReference>
<dbReference type="PANTHER" id="PTHR30406:SF8">
    <property type="entry name" value="SULFATE TRANSPORT SYSTEM PERMEASE PROTEIN CYST"/>
    <property type="match status" value="1"/>
</dbReference>
<comment type="function">
    <text evidence="8">Part of the ABC transporter complex CysAWTP (TC 3.A.1.6.1) involved in sulfate/thiosulfate import. Probably responsible for the translocation of the substrate across the membrane.</text>
</comment>
<dbReference type="SUPFAM" id="SSF161098">
    <property type="entry name" value="MetI-like"/>
    <property type="match status" value="1"/>
</dbReference>
<protein>
    <submittedName>
        <fullName evidence="11">Molybdenum ABC transporter, permease protein ModB</fullName>
    </submittedName>
</protein>
<dbReference type="InterPro" id="IPR005667">
    <property type="entry name" value="Sulph_transpt2"/>
</dbReference>
<evidence type="ECO:0000256" key="8">
    <source>
        <dbReference type="ARBA" id="ARBA00025323"/>
    </source>
</evidence>
<feature type="transmembrane region" description="Helical" evidence="9">
    <location>
        <begin position="87"/>
        <end position="107"/>
    </location>
</feature>
<feature type="domain" description="ABC transmembrane type-1" evidence="10">
    <location>
        <begin position="49"/>
        <end position="248"/>
    </location>
</feature>
<dbReference type="GO" id="GO:0005886">
    <property type="term" value="C:plasma membrane"/>
    <property type="evidence" value="ECO:0007669"/>
    <property type="project" value="UniProtKB-SubCell"/>
</dbReference>
<keyword evidence="4 9" id="KW-0812">Transmembrane</keyword>
<feature type="transmembrane region" description="Helical" evidence="9">
    <location>
        <begin position="51"/>
        <end position="75"/>
    </location>
</feature>
<evidence type="ECO:0000256" key="4">
    <source>
        <dbReference type="ARBA" id="ARBA00022692"/>
    </source>
</evidence>
<feature type="transmembrane region" description="Helical" evidence="9">
    <location>
        <begin position="183"/>
        <end position="211"/>
    </location>
</feature>
<comment type="subcellular location">
    <subcellularLocation>
        <location evidence="9">Cell membrane</location>
        <topology evidence="9">Multi-pass membrane protein</topology>
    </subcellularLocation>
    <subcellularLocation>
        <location evidence="1">Membrane</location>
        <topology evidence="1">Multi-pass membrane protein</topology>
    </subcellularLocation>
</comment>
<dbReference type="InterPro" id="IPR035906">
    <property type="entry name" value="MetI-like_sf"/>
</dbReference>
<dbReference type="GO" id="GO:0015419">
    <property type="term" value="F:ABC-type sulfate transporter activity"/>
    <property type="evidence" value="ECO:0007669"/>
    <property type="project" value="InterPro"/>
</dbReference>
<evidence type="ECO:0000313" key="12">
    <source>
        <dbReference type="Proteomes" id="UP000252355"/>
    </source>
</evidence>
<name>A0A367ZTS6_9BACT</name>
<comment type="subunit">
    <text evidence="2">The complex is composed of two ATP-binding proteins (CysA), two transmembrane proteins (CysT and CysW) and a solute-binding protein (CysP).</text>
</comment>
<dbReference type="AlphaFoldDB" id="A0A367ZTS6"/>
<feature type="transmembrane region" description="Helical" evidence="9">
    <location>
        <begin position="12"/>
        <end position="31"/>
    </location>
</feature>
<evidence type="ECO:0000256" key="2">
    <source>
        <dbReference type="ARBA" id="ARBA00011779"/>
    </source>
</evidence>
<keyword evidence="5 9" id="KW-1133">Transmembrane helix</keyword>
<evidence type="ECO:0000313" key="11">
    <source>
        <dbReference type="EMBL" id="RCK81257.1"/>
    </source>
</evidence>
<reference evidence="11 12" key="1">
    <citation type="submission" date="2018-05" db="EMBL/GenBank/DDBJ databases">
        <title>A metagenomic window into the 2 km-deep terrestrial subsurface aquifer revealed taxonomically and functionally diverse microbial community comprising novel uncultured bacterial lineages.</title>
        <authorList>
            <person name="Kadnikov V.V."/>
            <person name="Mardanov A.V."/>
            <person name="Beletsky A.V."/>
            <person name="Banks D."/>
            <person name="Pimenov N.V."/>
            <person name="Frank Y.A."/>
            <person name="Karnachuk O.V."/>
            <person name="Ravin N.V."/>
        </authorList>
    </citation>
    <scope>NUCLEOTIDE SEQUENCE [LARGE SCALE GENOMIC DNA]</scope>
    <source>
        <strain evidence="11">BY5</strain>
    </source>
</reference>
<keyword evidence="3 9" id="KW-0813">Transport</keyword>
<feature type="transmembrane region" description="Helical" evidence="9">
    <location>
        <begin position="127"/>
        <end position="146"/>
    </location>
</feature>
<evidence type="ECO:0000256" key="9">
    <source>
        <dbReference type="RuleBase" id="RU363032"/>
    </source>
</evidence>
<dbReference type="EMBL" id="QOQW01000002">
    <property type="protein sequence ID" value="RCK81257.1"/>
    <property type="molecule type" value="Genomic_DNA"/>
</dbReference>
<evidence type="ECO:0000256" key="5">
    <source>
        <dbReference type="ARBA" id="ARBA00022989"/>
    </source>
</evidence>
<dbReference type="PANTHER" id="PTHR30406">
    <property type="entry name" value="SULFATE TRANSPORT SYSTEM PERMEASE PROTEIN"/>
    <property type="match status" value="1"/>
</dbReference>
<dbReference type="CDD" id="cd06261">
    <property type="entry name" value="TM_PBP2"/>
    <property type="match status" value="1"/>
</dbReference>
<evidence type="ECO:0000259" key="10">
    <source>
        <dbReference type="PROSITE" id="PS50928"/>
    </source>
</evidence>
<dbReference type="InterPro" id="IPR000515">
    <property type="entry name" value="MetI-like"/>
</dbReference>
<feature type="transmembrane region" description="Helical" evidence="9">
    <location>
        <begin position="231"/>
        <end position="250"/>
    </location>
</feature>
<keyword evidence="7 9" id="KW-0472">Membrane</keyword>
<proteinExistence type="inferred from homology"/>
<sequence length="259" mass="27706">MNNGFRRLTILTAWALFAFFGVLILSLSGFVTPARLVAVATSPRVLFSMKISVGAAMLATLLSLAVAIPTGYALSRFEFFGKRAIDLALEIPMVVTPVALGALLLMFFNTRLGELIQQSRISFVFEFPGIVLAQFVTTVGIATRMLKTTFDEIPARYEAVACTLGATPAQAFRLVTLPMAVPGILAATVLTFAKCIGEFGATIMLAGSMPMKTETLPISIFMRLSGADVEGMAVLILILLGVGLSSLALVKSLIRRSYD</sequence>
<comment type="similarity">
    <text evidence="9">Belongs to the binding-protein-dependent transport system permease family.</text>
</comment>
<accession>A0A367ZTS6</accession>
<keyword evidence="6" id="KW-0764">Sulfate transport</keyword>
<comment type="caution">
    <text evidence="11">The sequence shown here is derived from an EMBL/GenBank/DDBJ whole genome shotgun (WGS) entry which is preliminary data.</text>
</comment>
<dbReference type="Gene3D" id="1.10.3720.10">
    <property type="entry name" value="MetI-like"/>
    <property type="match status" value="1"/>
</dbReference>
<dbReference type="Pfam" id="PF00528">
    <property type="entry name" value="BPD_transp_1"/>
    <property type="match status" value="1"/>
</dbReference>
<dbReference type="Proteomes" id="UP000252355">
    <property type="component" value="Unassembled WGS sequence"/>
</dbReference>
<organism evidence="11 12">
    <name type="scientific">Candidatus Ozemobacter sibiricus</name>
    <dbReference type="NCBI Taxonomy" id="2268124"/>
    <lineage>
        <taxon>Bacteria</taxon>
        <taxon>Candidatus Ozemobacteria</taxon>
        <taxon>Candidatus Ozemobacterales</taxon>
        <taxon>Candidatus Ozemobacteraceae</taxon>
        <taxon>Candidatus Ozemobacter</taxon>
    </lineage>
</organism>
<evidence type="ECO:0000256" key="7">
    <source>
        <dbReference type="ARBA" id="ARBA00023136"/>
    </source>
</evidence>
<evidence type="ECO:0000256" key="6">
    <source>
        <dbReference type="ARBA" id="ARBA00023032"/>
    </source>
</evidence>
<evidence type="ECO:0000256" key="3">
    <source>
        <dbReference type="ARBA" id="ARBA00022448"/>
    </source>
</evidence>
<gene>
    <name evidence="11" type="ORF">OZSIB_2126</name>
</gene>
<evidence type="ECO:0000256" key="1">
    <source>
        <dbReference type="ARBA" id="ARBA00004141"/>
    </source>
</evidence>